<keyword evidence="2" id="KW-1185">Reference proteome</keyword>
<dbReference type="Proteomes" id="UP000030700">
    <property type="component" value="Unassembled WGS sequence"/>
</dbReference>
<name>A0A081BR58_9BACT</name>
<organism evidence="1">
    <name type="scientific">Candidatus Moduliflexus flocculans</name>
    <dbReference type="NCBI Taxonomy" id="1499966"/>
    <lineage>
        <taxon>Bacteria</taxon>
        <taxon>Candidatus Moduliflexota</taxon>
        <taxon>Candidatus Moduliflexia</taxon>
        <taxon>Candidatus Moduliflexales</taxon>
        <taxon>Candidatus Moduliflexaceae</taxon>
    </lineage>
</organism>
<dbReference type="HOGENOM" id="CLU_174581_0_1_0"/>
<sequence>MITPHVLVEAGIYPDEQTVIREAMRTLWQERPQLKIEWAIHQYQTQDISLAKAAAFANVCFDRMKEILLQRGIQPRLGAETLNEARQELDVLQGI</sequence>
<accession>A0A081BR58</accession>
<dbReference type="AlphaFoldDB" id="A0A081BR58"/>
<gene>
    <name evidence="1" type="ORF">U14_05164</name>
</gene>
<dbReference type="InterPro" id="IPR005368">
    <property type="entry name" value="UPF0175"/>
</dbReference>
<dbReference type="EMBL" id="DF820460">
    <property type="protein sequence ID" value="GAK53889.1"/>
    <property type="molecule type" value="Genomic_DNA"/>
</dbReference>
<dbReference type="Pfam" id="PF03683">
    <property type="entry name" value="UPF0175"/>
    <property type="match status" value="1"/>
</dbReference>
<evidence type="ECO:0000313" key="2">
    <source>
        <dbReference type="Proteomes" id="UP000030700"/>
    </source>
</evidence>
<evidence type="ECO:0000313" key="1">
    <source>
        <dbReference type="EMBL" id="GAK53889.1"/>
    </source>
</evidence>
<proteinExistence type="predicted"/>
<reference evidence="1" key="1">
    <citation type="journal article" date="2015" name="PeerJ">
        <title>First genomic representation of candidate bacterial phylum KSB3 points to enhanced environmental sensing as a trigger of wastewater bulking.</title>
        <authorList>
            <person name="Sekiguchi Y."/>
            <person name="Ohashi A."/>
            <person name="Parks D.H."/>
            <person name="Yamauchi T."/>
            <person name="Tyson G.W."/>
            <person name="Hugenholtz P."/>
        </authorList>
    </citation>
    <scope>NUCLEOTIDE SEQUENCE [LARGE SCALE GENOMIC DNA]</scope>
</reference>
<protein>
    <submittedName>
        <fullName evidence="1">Uncharacterized protein</fullName>
    </submittedName>
</protein>